<keyword evidence="2 7" id="KW-0645">Protease</keyword>
<comment type="caution">
    <text evidence="7">The sequence shown here is derived from an EMBL/GenBank/DDBJ whole genome shotgun (WGS) entry which is preliminary data.</text>
</comment>
<dbReference type="EMBL" id="JBFOLK010000012">
    <property type="protein sequence ID" value="KAL2472497.1"/>
    <property type="molecule type" value="Genomic_DNA"/>
</dbReference>
<dbReference type="AlphaFoldDB" id="A0ABD1Q8L2"/>
<dbReference type="CDD" id="cd05476">
    <property type="entry name" value="pepsin_A_like_plant"/>
    <property type="match status" value="1"/>
</dbReference>
<dbReference type="InterPro" id="IPR021109">
    <property type="entry name" value="Peptidase_aspartic_dom_sf"/>
</dbReference>
<sequence length="497" mass="54969">MAKNTLFSMASSVFFLIFFVLVQISLSHSSLILPLTHSLSTAQYNTTHHLLKSTTARSATRFHRHRNHNRQVSLPLTPGSDYTLSFSLSSQTISLYMDTGSDIVWVPFNPFDCILCEGKYNPISIPNPGPLNLTSATPVGCKHRACSAVHSSLPSSDLCAIAKCTLEEIEIGDCKSSSCPPFYYAYGDGSFIARLYEDTLSIPMSTPSFKLKNFTFGIAHSALGEPIGVVGFGRGPLSLPAQLARDSPDIGNYFSYCLISHSFDTTRVRRPSPLFLGRRYPAEEKSKNEFTDENNAVIYSYTPMLENPKHPYFYCVGLEAISVGKRKIKAPNSMNRIDRKGNGGMVVDSGTTFTMLPAKFYDSVVSEFDSRVGAFYKRASGVEDRTGLSPCYYGNADEKIFRNVPQLVLHLGGNSSVAMPRRNYFYEFLDKDGKVKSRVGCLMLMNGGAVTDEEDSGGPAGLLGNYQQQGFEVVYDLEKRRVGFARRQCASMWDSLN</sequence>
<dbReference type="Gene3D" id="2.40.70.10">
    <property type="entry name" value="Acid Proteases"/>
    <property type="match status" value="2"/>
</dbReference>
<keyword evidence="8" id="KW-1185">Reference proteome</keyword>
<gene>
    <name evidence="7" type="ORF">Adt_40633</name>
</gene>
<dbReference type="Pfam" id="PF14541">
    <property type="entry name" value="TAXi_C"/>
    <property type="match status" value="1"/>
</dbReference>
<keyword evidence="5" id="KW-0325">Glycoprotein</keyword>
<organism evidence="7 8">
    <name type="scientific">Abeliophyllum distichum</name>
    <dbReference type="NCBI Taxonomy" id="126358"/>
    <lineage>
        <taxon>Eukaryota</taxon>
        <taxon>Viridiplantae</taxon>
        <taxon>Streptophyta</taxon>
        <taxon>Embryophyta</taxon>
        <taxon>Tracheophyta</taxon>
        <taxon>Spermatophyta</taxon>
        <taxon>Magnoliopsida</taxon>
        <taxon>eudicotyledons</taxon>
        <taxon>Gunneridae</taxon>
        <taxon>Pentapetalae</taxon>
        <taxon>asterids</taxon>
        <taxon>lamiids</taxon>
        <taxon>Lamiales</taxon>
        <taxon>Oleaceae</taxon>
        <taxon>Forsythieae</taxon>
        <taxon>Abeliophyllum</taxon>
    </lineage>
</organism>
<dbReference type="Pfam" id="PF14543">
    <property type="entry name" value="TAXi_N"/>
    <property type="match status" value="1"/>
</dbReference>
<dbReference type="SUPFAM" id="SSF50630">
    <property type="entry name" value="Acid proteases"/>
    <property type="match status" value="1"/>
</dbReference>
<dbReference type="Proteomes" id="UP001604336">
    <property type="component" value="Unassembled WGS sequence"/>
</dbReference>
<dbReference type="InterPro" id="IPR051708">
    <property type="entry name" value="Plant_Aspart_Prot_A1"/>
</dbReference>
<dbReference type="InterPro" id="IPR001969">
    <property type="entry name" value="Aspartic_peptidase_AS"/>
</dbReference>
<dbReference type="InterPro" id="IPR034161">
    <property type="entry name" value="Pepsin-like_plant"/>
</dbReference>
<evidence type="ECO:0000256" key="4">
    <source>
        <dbReference type="ARBA" id="ARBA00022801"/>
    </source>
</evidence>
<evidence type="ECO:0000256" key="2">
    <source>
        <dbReference type="ARBA" id="ARBA00022670"/>
    </source>
</evidence>
<evidence type="ECO:0000313" key="8">
    <source>
        <dbReference type="Proteomes" id="UP001604336"/>
    </source>
</evidence>
<keyword evidence="3" id="KW-0064">Aspartyl protease</keyword>
<dbReference type="InterPro" id="IPR032861">
    <property type="entry name" value="TAXi_N"/>
</dbReference>
<evidence type="ECO:0000313" key="7">
    <source>
        <dbReference type="EMBL" id="KAL2472497.1"/>
    </source>
</evidence>
<accession>A0ABD1Q8L2</accession>
<dbReference type="PROSITE" id="PS00141">
    <property type="entry name" value="ASP_PROTEASE"/>
    <property type="match status" value="1"/>
</dbReference>
<evidence type="ECO:0000259" key="6">
    <source>
        <dbReference type="PROSITE" id="PS51767"/>
    </source>
</evidence>
<name>A0ABD1Q8L2_9LAMI</name>
<keyword evidence="4" id="KW-0378">Hydrolase</keyword>
<evidence type="ECO:0000256" key="5">
    <source>
        <dbReference type="ARBA" id="ARBA00023180"/>
    </source>
</evidence>
<dbReference type="PANTHER" id="PTHR47967">
    <property type="entry name" value="OS07G0603500 PROTEIN-RELATED"/>
    <property type="match status" value="1"/>
</dbReference>
<comment type="similarity">
    <text evidence="1">Belongs to the peptidase A1 family.</text>
</comment>
<dbReference type="GO" id="GO:0006508">
    <property type="term" value="P:proteolysis"/>
    <property type="evidence" value="ECO:0007669"/>
    <property type="project" value="UniProtKB-KW"/>
</dbReference>
<dbReference type="PANTHER" id="PTHR47967:SF26">
    <property type="entry name" value="PEPTIDASE A1 DOMAIN-CONTAINING PROTEIN"/>
    <property type="match status" value="1"/>
</dbReference>
<dbReference type="InterPro" id="IPR033121">
    <property type="entry name" value="PEPTIDASE_A1"/>
</dbReference>
<dbReference type="PROSITE" id="PS51767">
    <property type="entry name" value="PEPTIDASE_A1"/>
    <property type="match status" value="1"/>
</dbReference>
<dbReference type="GO" id="GO:0004190">
    <property type="term" value="F:aspartic-type endopeptidase activity"/>
    <property type="evidence" value="ECO:0007669"/>
    <property type="project" value="UniProtKB-KW"/>
</dbReference>
<reference evidence="8" key="1">
    <citation type="submission" date="2024-07" db="EMBL/GenBank/DDBJ databases">
        <title>Two chromosome-level genome assemblies of Korean endemic species Abeliophyllum distichum and Forsythia ovata (Oleaceae).</title>
        <authorList>
            <person name="Jang H."/>
        </authorList>
    </citation>
    <scope>NUCLEOTIDE SEQUENCE [LARGE SCALE GENOMIC DNA]</scope>
</reference>
<protein>
    <submittedName>
        <fullName evidence="7">Eukaryotic aspartyl protease family protein</fullName>
    </submittedName>
</protein>
<proteinExistence type="inferred from homology"/>
<feature type="domain" description="Peptidase A1" evidence="6">
    <location>
        <begin position="82"/>
        <end position="485"/>
    </location>
</feature>
<dbReference type="InterPro" id="IPR032799">
    <property type="entry name" value="TAXi_C"/>
</dbReference>
<evidence type="ECO:0000256" key="1">
    <source>
        <dbReference type="ARBA" id="ARBA00007447"/>
    </source>
</evidence>
<evidence type="ECO:0000256" key="3">
    <source>
        <dbReference type="ARBA" id="ARBA00022750"/>
    </source>
</evidence>